<dbReference type="PANTHER" id="PTHR36842">
    <property type="entry name" value="PROTEIN TOLB HOMOLOG"/>
    <property type="match status" value="1"/>
</dbReference>
<dbReference type="PANTHER" id="PTHR36842:SF1">
    <property type="entry name" value="PROTEIN TOLB"/>
    <property type="match status" value="1"/>
</dbReference>
<keyword evidence="2" id="KW-0732">Signal</keyword>
<dbReference type="RefSeq" id="WP_212008657.1">
    <property type="nucleotide sequence ID" value="NZ_JAAFYZ010000022.1"/>
</dbReference>
<dbReference type="InterPro" id="IPR011042">
    <property type="entry name" value="6-blade_b-propeller_TolB-like"/>
</dbReference>
<name>A0ABS5KLZ2_9ACTN</name>
<protein>
    <submittedName>
        <fullName evidence="3">Cell wall-binding repeat-containing protein</fullName>
    </submittedName>
</protein>
<keyword evidence="4" id="KW-1185">Reference proteome</keyword>
<comment type="caution">
    <text evidence="3">The sequence shown here is derived from an EMBL/GenBank/DDBJ whole genome shotgun (WGS) entry which is preliminary data.</text>
</comment>
<dbReference type="Proteomes" id="UP000730482">
    <property type="component" value="Unassembled WGS sequence"/>
</dbReference>
<proteinExistence type="inferred from homology"/>
<feature type="chain" id="PRO_5046858520" evidence="2">
    <location>
        <begin position="32"/>
        <end position="671"/>
    </location>
</feature>
<evidence type="ECO:0000313" key="4">
    <source>
        <dbReference type="Proteomes" id="UP000730482"/>
    </source>
</evidence>
<organism evidence="3 4">
    <name type="scientific">Catenulispora pinistramenti</name>
    <dbReference type="NCBI Taxonomy" id="2705254"/>
    <lineage>
        <taxon>Bacteria</taxon>
        <taxon>Bacillati</taxon>
        <taxon>Actinomycetota</taxon>
        <taxon>Actinomycetes</taxon>
        <taxon>Catenulisporales</taxon>
        <taxon>Catenulisporaceae</taxon>
        <taxon>Catenulispora</taxon>
    </lineage>
</organism>
<dbReference type="Pfam" id="PF07676">
    <property type="entry name" value="PD40"/>
    <property type="match status" value="2"/>
</dbReference>
<evidence type="ECO:0000256" key="2">
    <source>
        <dbReference type="SAM" id="SignalP"/>
    </source>
</evidence>
<reference evidence="3 4" key="1">
    <citation type="submission" date="2020-02" db="EMBL/GenBank/DDBJ databases">
        <title>Acidophilic actinobacteria isolated from forest soil.</title>
        <authorList>
            <person name="Golinska P."/>
        </authorList>
    </citation>
    <scope>NUCLEOTIDE SEQUENCE [LARGE SCALE GENOMIC DNA]</scope>
    <source>
        <strain evidence="3 4">NL8</strain>
    </source>
</reference>
<evidence type="ECO:0000256" key="1">
    <source>
        <dbReference type="ARBA" id="ARBA00009820"/>
    </source>
</evidence>
<dbReference type="Gene3D" id="2.120.10.30">
    <property type="entry name" value="TolB, C-terminal domain"/>
    <property type="match status" value="2"/>
</dbReference>
<comment type="similarity">
    <text evidence="1">Belongs to the TolB family.</text>
</comment>
<evidence type="ECO:0000313" key="3">
    <source>
        <dbReference type="EMBL" id="MBS2547052.1"/>
    </source>
</evidence>
<dbReference type="InterPro" id="IPR007253">
    <property type="entry name" value="Cell_wall-bd_2"/>
</dbReference>
<feature type="signal peptide" evidence="2">
    <location>
        <begin position="1"/>
        <end position="31"/>
    </location>
</feature>
<dbReference type="Pfam" id="PF04122">
    <property type="entry name" value="CW_binding_2"/>
    <property type="match status" value="3"/>
</dbReference>
<accession>A0ABS5KLZ2</accession>
<sequence length="671" mass="67345">MSRRASRVLASVGVLAAAAGAIALPSTAAQAAAAHVNGHIAWPTNTAGWSQSDADGSNVQTVTPTGGGYTGDGHVTQVVYSADGTKVAFAVTVPAANNTPASGELWIADASGANARRVLGGQTGVGQLAWSPDGKKIYFVLTSPSTAGKIDVVGTDGSGLAELPGQANCWSTSPTVAPNGRVVFAEQCAGTSMPTAVALDPGATTLRNLAFRPRSLAFSPDGNWIAYTAYSFGPDSGLFITPAAGGVKIQISSTTLGGAITWSPDGKSLLAWTTKANGSGGQLGVLNKVAAKANSPLVPLSTQADPDASFEAGWQTGASTAPARPVADRIGGADRVDTSVRASQWSFDAVGTGGRQAASAVITRSDLAADALAGNALAAEKDGPLFMTGTTSLDPRVQAELTRILPRGANVYILGGTRALSDEIDTQVGALGFTPVRLAGDGKAYADDRYGTAQAIADQITGYSNVGGHLVPSAAPHSVFVATGVDYPDALTAGAAAAQDPDGTGVVMLSDGSALLPWTQAYLATLNPATTHIYTVGGPATTAVAKAFPQWKGRTTPLAGANRYETAYLVATHSVFGPTLHEVGVATAANWPDALSGGALIGLQHGPLLLSGPNGLTPQEASVLGTPGLGGIAVFGGTSVVSDKALSATADLAFGVGGWDKGLNRQAPALK</sequence>
<gene>
    <name evidence="3" type="ORF">KGQ19_09230</name>
</gene>
<dbReference type="InterPro" id="IPR011659">
    <property type="entry name" value="WD40"/>
</dbReference>
<dbReference type="SUPFAM" id="SSF69304">
    <property type="entry name" value="Tricorn protease N-terminal domain"/>
    <property type="match status" value="1"/>
</dbReference>
<dbReference type="EMBL" id="JAAFYZ010000022">
    <property type="protein sequence ID" value="MBS2547052.1"/>
    <property type="molecule type" value="Genomic_DNA"/>
</dbReference>